<proteinExistence type="predicted"/>
<dbReference type="GO" id="GO:0016787">
    <property type="term" value="F:hydrolase activity"/>
    <property type="evidence" value="ECO:0007669"/>
    <property type="project" value="UniProtKB-KW"/>
</dbReference>
<dbReference type="Pfam" id="PF17921">
    <property type="entry name" value="Integrase_H2C2"/>
    <property type="match status" value="1"/>
</dbReference>
<dbReference type="Pfam" id="PF00385">
    <property type="entry name" value="Chromo"/>
    <property type="match status" value="1"/>
</dbReference>
<dbReference type="GO" id="GO:0003676">
    <property type="term" value="F:nucleic acid binding"/>
    <property type="evidence" value="ECO:0007669"/>
    <property type="project" value="InterPro"/>
</dbReference>
<dbReference type="EMBL" id="SSTD01015999">
    <property type="protein sequence ID" value="TYK01832.1"/>
    <property type="molecule type" value="Genomic_DNA"/>
</dbReference>
<dbReference type="FunFam" id="3.30.420.10:FF:000032">
    <property type="entry name" value="Retrovirus-related Pol polyprotein from transposon 297-like Protein"/>
    <property type="match status" value="1"/>
</dbReference>
<dbReference type="SUPFAM" id="SSF54160">
    <property type="entry name" value="Chromo domain-like"/>
    <property type="match status" value="1"/>
</dbReference>
<dbReference type="CDD" id="cd00024">
    <property type="entry name" value="CD_CSD"/>
    <property type="match status" value="1"/>
</dbReference>
<dbReference type="Gene3D" id="1.10.340.70">
    <property type="match status" value="1"/>
</dbReference>
<dbReference type="InterPro" id="IPR036397">
    <property type="entry name" value="RNaseH_sf"/>
</dbReference>
<keyword evidence="4" id="KW-0255">Endonuclease</keyword>
<dbReference type="InterPro" id="IPR050951">
    <property type="entry name" value="Retrovirus_Pol_polyprotein"/>
</dbReference>
<dbReference type="Gene3D" id="3.30.420.10">
    <property type="entry name" value="Ribonuclease H-like superfamily/Ribonuclease H"/>
    <property type="match status" value="1"/>
</dbReference>
<dbReference type="Gene3D" id="2.40.50.40">
    <property type="match status" value="1"/>
</dbReference>
<dbReference type="PANTHER" id="PTHR37984">
    <property type="entry name" value="PROTEIN CBG26694"/>
    <property type="match status" value="1"/>
</dbReference>
<evidence type="ECO:0000256" key="2">
    <source>
        <dbReference type="ARBA" id="ARBA00022695"/>
    </source>
</evidence>
<dbReference type="AlphaFoldDB" id="A0A5D3BSP5"/>
<dbReference type="Pfam" id="PF17917">
    <property type="entry name" value="RT_RNaseH"/>
    <property type="match status" value="1"/>
</dbReference>
<feature type="domain" description="Integrase catalytic" evidence="8">
    <location>
        <begin position="213"/>
        <end position="372"/>
    </location>
</feature>
<evidence type="ECO:0000313" key="9">
    <source>
        <dbReference type="EMBL" id="TYK01832.1"/>
    </source>
</evidence>
<evidence type="ECO:0000259" key="7">
    <source>
        <dbReference type="PROSITE" id="PS50013"/>
    </source>
</evidence>
<accession>A0A5D3BSP5</accession>
<keyword evidence="6 9" id="KW-0695">RNA-directed DNA polymerase</keyword>
<evidence type="ECO:0000256" key="1">
    <source>
        <dbReference type="ARBA" id="ARBA00022679"/>
    </source>
</evidence>
<keyword evidence="2" id="KW-0548">Nucleotidyltransferase</keyword>
<dbReference type="InterPro" id="IPR001584">
    <property type="entry name" value="Integrase_cat-core"/>
</dbReference>
<dbReference type="InterPro" id="IPR023780">
    <property type="entry name" value="Chromo_domain"/>
</dbReference>
<reference evidence="9 10" key="1">
    <citation type="submission" date="2019-08" db="EMBL/GenBank/DDBJ databases">
        <title>Draft genome sequences of two oriental melons (Cucumis melo L. var makuwa).</title>
        <authorList>
            <person name="Kwon S.-Y."/>
        </authorList>
    </citation>
    <scope>NUCLEOTIDE SEQUENCE [LARGE SCALE GENOMIC DNA]</scope>
    <source>
        <strain evidence="10">cv. Chang Bougi</strain>
        <tissue evidence="9">Leaf</tissue>
    </source>
</reference>
<keyword evidence="1" id="KW-0808">Transferase</keyword>
<dbReference type="GO" id="GO:0003964">
    <property type="term" value="F:RNA-directed DNA polymerase activity"/>
    <property type="evidence" value="ECO:0007669"/>
    <property type="project" value="UniProtKB-KW"/>
</dbReference>
<evidence type="ECO:0000256" key="4">
    <source>
        <dbReference type="ARBA" id="ARBA00022759"/>
    </source>
</evidence>
<dbReference type="SUPFAM" id="SSF53098">
    <property type="entry name" value="Ribonuclease H-like"/>
    <property type="match status" value="1"/>
</dbReference>
<dbReference type="Pfam" id="PF00665">
    <property type="entry name" value="rve"/>
    <property type="match status" value="1"/>
</dbReference>
<dbReference type="CDD" id="cd09274">
    <property type="entry name" value="RNase_HI_RT_Ty3"/>
    <property type="match status" value="1"/>
</dbReference>
<dbReference type="SUPFAM" id="SSF56672">
    <property type="entry name" value="DNA/RNA polymerases"/>
    <property type="match status" value="1"/>
</dbReference>
<evidence type="ECO:0000256" key="5">
    <source>
        <dbReference type="ARBA" id="ARBA00022801"/>
    </source>
</evidence>
<evidence type="ECO:0000256" key="3">
    <source>
        <dbReference type="ARBA" id="ARBA00022722"/>
    </source>
</evidence>
<organism evidence="9 10">
    <name type="scientific">Cucumis melo var. makuwa</name>
    <name type="common">Oriental melon</name>
    <dbReference type="NCBI Taxonomy" id="1194695"/>
    <lineage>
        <taxon>Eukaryota</taxon>
        <taxon>Viridiplantae</taxon>
        <taxon>Streptophyta</taxon>
        <taxon>Embryophyta</taxon>
        <taxon>Tracheophyta</taxon>
        <taxon>Spermatophyta</taxon>
        <taxon>Magnoliopsida</taxon>
        <taxon>eudicotyledons</taxon>
        <taxon>Gunneridae</taxon>
        <taxon>Pentapetalae</taxon>
        <taxon>rosids</taxon>
        <taxon>fabids</taxon>
        <taxon>Cucurbitales</taxon>
        <taxon>Cucurbitaceae</taxon>
        <taxon>Benincaseae</taxon>
        <taxon>Cucumis</taxon>
    </lineage>
</organism>
<dbReference type="SMART" id="SM00298">
    <property type="entry name" value="CHROMO"/>
    <property type="match status" value="1"/>
</dbReference>
<evidence type="ECO:0000313" key="10">
    <source>
        <dbReference type="Proteomes" id="UP000321947"/>
    </source>
</evidence>
<dbReference type="PROSITE" id="PS50013">
    <property type="entry name" value="CHROMO_2"/>
    <property type="match status" value="1"/>
</dbReference>
<dbReference type="PROSITE" id="PS50994">
    <property type="entry name" value="INTEGRASE"/>
    <property type="match status" value="1"/>
</dbReference>
<dbReference type="Proteomes" id="UP000321947">
    <property type="component" value="Unassembled WGS sequence"/>
</dbReference>
<dbReference type="InterPro" id="IPR041588">
    <property type="entry name" value="Integrase_H2C2"/>
</dbReference>
<evidence type="ECO:0000256" key="6">
    <source>
        <dbReference type="ARBA" id="ARBA00022918"/>
    </source>
</evidence>
<protein>
    <submittedName>
        <fullName evidence="9">Reverse transcriptase</fullName>
    </submittedName>
</protein>
<sequence>MPAVVHCLRAWRQYLLGSTFVVKTDNSANCHFFTQPKLTSKQARWQEFLVEFDFEFEHKKGSNNQAADALSRKQEHAAICLLAHLRGSEIGGSVRDTLREFLQKDHVAQNVMNLVKPGKTRQFWVEEDLLVTKGNRLYVPRAEDLRKKLLYECHDTLWAGHPGWQRTYALLKKGYFWPNMRDDVMQYTKTCLICQQDKVEKVKVAGLLDPLPVPTRPWESVSMDFITHLPKVGDFEAILVIIDRFSKYATFIPTTKQCSTEMTAQLFFKHVVKLWGVPSSIVSDRDGRFIGSFWTELFSFLGTSLNISSSYHPQTDGQTERFNCMLEEYLRHFVNARQKNWVQLLDVAQFCFNAQTSSSTGRSPFEIVSGRRPVLPHLVDHPFAGKNPQALNFTKEWKQTTDIARAYLEKASKQMKKWADKKRRPLEFRAKDQEVRRTSSSAEKGRNTSYRVVLPTWMKIYSVIHVSNLKPYHQDTEDLQRNIVTRPIIDLSQKEDKDVEEILAERVRSGRRPTRRIHEYLVKWRNLPLEETSWERVEDLEAWKQKIEDFKLRQLTGTSTI</sequence>
<gene>
    <name evidence="9" type="ORF">E5676_scaffold113G00750</name>
</gene>
<name>A0A5D3BSP5_CUCMM</name>
<dbReference type="GO" id="GO:0004519">
    <property type="term" value="F:endonuclease activity"/>
    <property type="evidence" value="ECO:0007669"/>
    <property type="project" value="UniProtKB-KW"/>
</dbReference>
<dbReference type="InterPro" id="IPR043502">
    <property type="entry name" value="DNA/RNA_pol_sf"/>
</dbReference>
<dbReference type="GO" id="GO:0015074">
    <property type="term" value="P:DNA integration"/>
    <property type="evidence" value="ECO:0007669"/>
    <property type="project" value="InterPro"/>
</dbReference>
<comment type="caution">
    <text evidence="9">The sequence shown here is derived from an EMBL/GenBank/DDBJ whole genome shotgun (WGS) entry which is preliminary data.</text>
</comment>
<feature type="domain" description="Chromo" evidence="7">
    <location>
        <begin position="497"/>
        <end position="561"/>
    </location>
</feature>
<keyword evidence="5" id="KW-0378">Hydrolase</keyword>
<dbReference type="InterPro" id="IPR012337">
    <property type="entry name" value="RNaseH-like_sf"/>
</dbReference>
<keyword evidence="3" id="KW-0540">Nuclease</keyword>
<dbReference type="FunFam" id="1.10.340.70:FF:000001">
    <property type="entry name" value="Retrovirus-related Pol polyprotein from transposon gypsy-like Protein"/>
    <property type="match status" value="1"/>
</dbReference>
<evidence type="ECO:0000259" key="8">
    <source>
        <dbReference type="PROSITE" id="PS50994"/>
    </source>
</evidence>
<dbReference type="InterPro" id="IPR000953">
    <property type="entry name" value="Chromo/chromo_shadow_dom"/>
</dbReference>
<dbReference type="InterPro" id="IPR041373">
    <property type="entry name" value="RT_RNaseH"/>
</dbReference>
<dbReference type="InterPro" id="IPR016197">
    <property type="entry name" value="Chromo-like_dom_sf"/>
</dbReference>
<dbReference type="PANTHER" id="PTHR37984:SF5">
    <property type="entry name" value="PROTEIN NYNRIN-LIKE"/>
    <property type="match status" value="1"/>
</dbReference>